<evidence type="ECO:0000259" key="2">
    <source>
        <dbReference type="PROSITE" id="PS50004"/>
    </source>
</evidence>
<evidence type="ECO:0000313" key="6">
    <source>
        <dbReference type="Proteomes" id="UP001145021"/>
    </source>
</evidence>
<dbReference type="Proteomes" id="UP001145021">
    <property type="component" value="Unassembled WGS sequence"/>
</dbReference>
<feature type="compositionally biased region" description="Polar residues" evidence="1">
    <location>
        <begin position="169"/>
        <end position="190"/>
    </location>
</feature>
<feature type="domain" description="C2" evidence="2">
    <location>
        <begin position="1143"/>
        <end position="1285"/>
    </location>
</feature>
<feature type="region of interest" description="Disordered" evidence="1">
    <location>
        <begin position="293"/>
        <end position="315"/>
    </location>
</feature>
<feature type="compositionally biased region" description="Pro residues" evidence="1">
    <location>
        <begin position="1589"/>
        <end position="1601"/>
    </location>
</feature>
<dbReference type="InterPro" id="IPR010439">
    <property type="entry name" value="MUN_dom"/>
</dbReference>
<feature type="compositionally biased region" description="Pro residues" evidence="1">
    <location>
        <begin position="1"/>
        <end position="10"/>
    </location>
</feature>
<name>A0A9W7XPZ9_9FUNG</name>
<feature type="compositionally biased region" description="Polar residues" evidence="1">
    <location>
        <begin position="1576"/>
        <end position="1585"/>
    </location>
</feature>
<reference evidence="5" key="1">
    <citation type="submission" date="2022-07" db="EMBL/GenBank/DDBJ databases">
        <title>Phylogenomic reconstructions and comparative analyses of Kickxellomycotina fungi.</title>
        <authorList>
            <person name="Reynolds N.K."/>
            <person name="Stajich J.E."/>
            <person name="Barry K."/>
            <person name="Grigoriev I.V."/>
            <person name="Crous P."/>
            <person name="Smith M.E."/>
        </authorList>
    </citation>
    <scope>NUCLEOTIDE SEQUENCE</scope>
    <source>
        <strain evidence="5">NBRC 105413</strain>
    </source>
</reference>
<dbReference type="InterPro" id="IPR000008">
    <property type="entry name" value="C2_dom"/>
</dbReference>
<dbReference type="Gene3D" id="1.10.357.50">
    <property type="match status" value="1"/>
</dbReference>
<feature type="region of interest" description="Disordered" evidence="1">
    <location>
        <begin position="231"/>
        <end position="257"/>
    </location>
</feature>
<evidence type="ECO:0000313" key="5">
    <source>
        <dbReference type="EMBL" id="KAJ1646799.1"/>
    </source>
</evidence>
<dbReference type="PROSITE" id="PS51259">
    <property type="entry name" value="MHD2"/>
    <property type="match status" value="1"/>
</dbReference>
<dbReference type="PANTHER" id="PTHR47263:SF1">
    <property type="entry name" value="C2 DOMAIN PROTEIN (AFU_ORTHOLOGUE AFUA_7G02350)"/>
    <property type="match status" value="1"/>
</dbReference>
<dbReference type="Gene3D" id="1.20.58.1100">
    <property type="match status" value="1"/>
</dbReference>
<sequence length="1730" mass="194337">MPPRPLPQTPRPLDQHRHLSDGQNSRSPPPPPQSNMVSRTSSMYSDLAYYEMPFQYQRLPQQGYPYRQQQQQQQQRLINIPPQSLHKPLPTPPSTAHMADALGIDVDDLQLQSMRLHDSQESNKDIPHYDMAAPEAEKAVAMASEINPGMEFGPMAVPAIAGITSTASEGVPQNSFEASQQPGSNAQSSEAADEPSGLSPDLDESVLTTYQYALRYAMLLDTDNLQLAARSRSVGSAGDTINRKSTRSSGSENEAMSFKVNSVSKATGAANLNNRTPTLVVHPGGRTAELLASGSTDDIGANGSHAGGAGKSRGWRTSLLGIGDSAARRLKAEINNAGKLKNLAKSKLGVSSSSNSSNGKGNNSNNSASSEPPSFRNPAASKDGRITQLIVRALMQQLKKSAGAVSLHQFTKDCYMKMYEELRIKASGSTMYEYSTVHDLIDSFSEVALSVCERYNVTIKSDVSRTVENQVSLFIKLLRIVLQSEAHTSRDAGIALLRLDDYFDTSTSDSRARSSSELSFKRDNQGSTDYQAIRNEEDKAKTQISTWLKDAFNVPDADHRQIMAELRREVNQQTAIHDLRMCLLVLKKNISFSGKPDDFRNMHMYNVWKGREVTVLEQLIQSFSMRHRFMSGEQIAAGRLKLEASAVESMGEEEIASSFEYIPTQATLHYRTLVQVAVHHDIVGAYSPSDSLSDVKQLSVAAKDLLKQLGIFWRVSKYYRDTCYLDVINGYCEQGVLPETYLIDAFGKIERIVHLMNPLEWQISHFEYLYNVESKIEYNMLSAVRNVIEGLDHQKPEKNSYIKKILRALIINNASGPVMVKKPIPHIEGRRDEVLSFVGQSIDFRCECLSQLCFGEDQLSVKPSIDGYARLAQLILADHIRCYEIFAEPILEDGDRRYDVAGMVAEIETKYFWTNLRRHIEQFGYSEEKMDVESGFELCRLITKIEQLHAQYSSRILEGISSRQLFKETLDIWLRNIDSMKAKLFENALKLDSAPAELDIGKHSTSVIDLVSCFSQLADMSHDLEWPDAEIKAYFQTHFMKYVGICFELYASIMLKEFLECTSVPSPDEPKSPIWNSMWNSRKYKERKLSVSVSMQTAIAKLDQMQSAQISPIACIKLNNVSFALKSLHEMQESLGIEETMQKLGGDNRPSIKKTMSDRLMMSFEVMHAEGLEIYKRQYDTSVDMNARPYVKLALTRLDDDNTFKRKTFATTRPAAAGTSNPRWNESFELPAVSRQELQLPLEVRICTRDGPKKLGFREKTRARAYFAPPSGLEHSVDGSTDMVLDMEPSGHLLIHVTVDTERDDAEFYSGKMFRYLSRTLADMQQQIVDRVSIGIREYLRLILVAQPSRYRTPNNILGTGVSGIDRSIQFLKRGGHETPAIVKVTQESCCEALIPLIDYLEDNLHTLFVYLYEDTANGVISKVWNEVLASLEDILLPPLRGSSKGHAKPLSEGYLRNTYECLDFLKWYFGGGQDKDGLTEEVLEGGKYAELMLVEKMYFMTSRELIDAYMRELRQSVLDSTDVENGGGLYSPPSIGPQLYQPEVISSAMPHAYVDSMSQDADYEIVQASREKASNYEQYPSSYNGKRPLPPVPSGPTLRPPPKHRGSDASSIGTPENSRQGQRRFSGYDAMSVNSSSESLSTGLQDVRTAIVPSSLSSQPGLRRNRSVWAHKNAATIRRLHRKNRMVSDKGDIILRILRLRFDKEATTFVQTQLELRSQQIQFEMRREN</sequence>
<dbReference type="Pfam" id="PF00168">
    <property type="entry name" value="C2"/>
    <property type="match status" value="1"/>
</dbReference>
<dbReference type="InterPro" id="IPR014770">
    <property type="entry name" value="Munc13_1"/>
</dbReference>
<accession>A0A9W7XPZ9</accession>
<dbReference type="PROSITE" id="PS50004">
    <property type="entry name" value="C2"/>
    <property type="match status" value="1"/>
</dbReference>
<evidence type="ECO:0000259" key="3">
    <source>
        <dbReference type="PROSITE" id="PS51258"/>
    </source>
</evidence>
<feature type="compositionally biased region" description="Polar residues" evidence="1">
    <location>
        <begin position="247"/>
        <end position="257"/>
    </location>
</feature>
<gene>
    <name evidence="5" type="ORF">LPJ64_001739</name>
</gene>
<comment type="caution">
    <text evidence="5">The sequence shown here is derived from an EMBL/GenBank/DDBJ whole genome shotgun (WGS) entry which is preliminary data.</text>
</comment>
<feature type="region of interest" description="Disordered" evidence="1">
    <location>
        <begin position="1576"/>
        <end position="1624"/>
    </location>
</feature>
<dbReference type="InterPro" id="IPR035892">
    <property type="entry name" value="C2_domain_sf"/>
</dbReference>
<dbReference type="PANTHER" id="PTHR47263">
    <property type="entry name" value="ADENYLATE CYCLASE ACTIVATION PROTEIN GIT1"/>
    <property type="match status" value="1"/>
</dbReference>
<keyword evidence="6" id="KW-1185">Reference proteome</keyword>
<dbReference type="EMBL" id="JANBOH010000048">
    <property type="protein sequence ID" value="KAJ1646799.1"/>
    <property type="molecule type" value="Genomic_DNA"/>
</dbReference>
<evidence type="ECO:0000256" key="1">
    <source>
        <dbReference type="SAM" id="MobiDB-lite"/>
    </source>
</evidence>
<proteinExistence type="predicted"/>
<feature type="region of interest" description="Disordered" evidence="1">
    <location>
        <begin position="346"/>
        <end position="381"/>
    </location>
</feature>
<dbReference type="PROSITE" id="PS51258">
    <property type="entry name" value="MHD1"/>
    <property type="match status" value="1"/>
</dbReference>
<dbReference type="Pfam" id="PF06292">
    <property type="entry name" value="MUN"/>
    <property type="match status" value="1"/>
</dbReference>
<feature type="region of interest" description="Disordered" evidence="1">
    <location>
        <begin position="1"/>
        <end position="42"/>
    </location>
</feature>
<protein>
    <submittedName>
        <fullName evidence="5">Uncharacterized protein</fullName>
    </submittedName>
</protein>
<dbReference type="InterPro" id="IPR052811">
    <property type="entry name" value="Glucose_resp_signaling"/>
</dbReference>
<feature type="compositionally biased region" description="Low complexity" evidence="1">
    <location>
        <begin position="346"/>
        <end position="370"/>
    </location>
</feature>
<organism evidence="5 6">
    <name type="scientific">Coemansia asiatica</name>
    <dbReference type="NCBI Taxonomy" id="1052880"/>
    <lineage>
        <taxon>Eukaryota</taxon>
        <taxon>Fungi</taxon>
        <taxon>Fungi incertae sedis</taxon>
        <taxon>Zoopagomycota</taxon>
        <taxon>Kickxellomycotina</taxon>
        <taxon>Kickxellomycetes</taxon>
        <taxon>Kickxellales</taxon>
        <taxon>Kickxellaceae</taxon>
        <taxon>Coemansia</taxon>
    </lineage>
</organism>
<feature type="domain" description="MHD2" evidence="4">
    <location>
        <begin position="1391"/>
        <end position="1510"/>
    </location>
</feature>
<evidence type="ECO:0000259" key="4">
    <source>
        <dbReference type="PROSITE" id="PS51259"/>
    </source>
</evidence>
<dbReference type="SUPFAM" id="SSF49562">
    <property type="entry name" value="C2 domain (Calcium/lipid-binding domain, CaLB)"/>
    <property type="match status" value="1"/>
</dbReference>
<dbReference type="InterPro" id="IPR014772">
    <property type="entry name" value="Munc13_dom-2"/>
</dbReference>
<feature type="compositionally biased region" description="Polar residues" evidence="1">
    <location>
        <begin position="1609"/>
        <end position="1621"/>
    </location>
</feature>
<feature type="region of interest" description="Disordered" evidence="1">
    <location>
        <begin position="169"/>
        <end position="203"/>
    </location>
</feature>
<feature type="domain" description="MHD1" evidence="3">
    <location>
        <begin position="936"/>
        <end position="1054"/>
    </location>
</feature>